<comment type="caution">
    <text evidence="1">The sequence shown here is derived from an EMBL/GenBank/DDBJ whole genome shotgun (WGS) entry which is preliminary data.</text>
</comment>
<keyword evidence="2" id="KW-1185">Reference proteome</keyword>
<proteinExistence type="predicted"/>
<accession>A0AAV4UQC3</accession>
<feature type="non-terminal residue" evidence="1">
    <location>
        <position position="1"/>
    </location>
</feature>
<protein>
    <submittedName>
        <fullName evidence="1">Uncharacterized protein</fullName>
    </submittedName>
</protein>
<sequence length="50" mass="5658">PLPLKSTLLGEKAMECRAYAKALHYKEEEFHKGPTSEILETLISINNKLT</sequence>
<dbReference type="EMBL" id="BPLR01013272">
    <property type="protein sequence ID" value="GIY60055.1"/>
    <property type="molecule type" value="Genomic_DNA"/>
</dbReference>
<evidence type="ECO:0000313" key="2">
    <source>
        <dbReference type="Proteomes" id="UP001054945"/>
    </source>
</evidence>
<dbReference type="AlphaFoldDB" id="A0AAV4UQC3"/>
<name>A0AAV4UQC3_CAEEX</name>
<dbReference type="Proteomes" id="UP001054945">
    <property type="component" value="Unassembled WGS sequence"/>
</dbReference>
<evidence type="ECO:0000313" key="1">
    <source>
        <dbReference type="EMBL" id="GIY60055.1"/>
    </source>
</evidence>
<gene>
    <name evidence="1" type="primary">Mtor_2</name>
    <name evidence="1" type="ORF">CEXT_707861</name>
</gene>
<organism evidence="1 2">
    <name type="scientific">Caerostris extrusa</name>
    <name type="common">Bark spider</name>
    <name type="synonym">Caerostris bankana</name>
    <dbReference type="NCBI Taxonomy" id="172846"/>
    <lineage>
        <taxon>Eukaryota</taxon>
        <taxon>Metazoa</taxon>
        <taxon>Ecdysozoa</taxon>
        <taxon>Arthropoda</taxon>
        <taxon>Chelicerata</taxon>
        <taxon>Arachnida</taxon>
        <taxon>Araneae</taxon>
        <taxon>Araneomorphae</taxon>
        <taxon>Entelegynae</taxon>
        <taxon>Araneoidea</taxon>
        <taxon>Araneidae</taxon>
        <taxon>Caerostris</taxon>
    </lineage>
</organism>
<reference evidence="1 2" key="1">
    <citation type="submission" date="2021-06" db="EMBL/GenBank/DDBJ databases">
        <title>Caerostris extrusa draft genome.</title>
        <authorList>
            <person name="Kono N."/>
            <person name="Arakawa K."/>
        </authorList>
    </citation>
    <scope>NUCLEOTIDE SEQUENCE [LARGE SCALE GENOMIC DNA]</scope>
</reference>